<dbReference type="AlphaFoldDB" id="A0A8E1WEQ2"/>
<evidence type="ECO:0000313" key="1">
    <source>
        <dbReference type="EMBL" id="MBB6466032.1"/>
    </source>
</evidence>
<comment type="caution">
    <text evidence="1">The sequence shown here is derived from an EMBL/GenBank/DDBJ whole genome shotgun (WGS) entry which is preliminary data.</text>
</comment>
<gene>
    <name evidence="1" type="ORF">HNQ96_001890</name>
</gene>
<sequence>MLDVENRRLIMDRLGGAVDDLVADLYSDTAGGVSVVQEAEITSRLCQRLEDRLDNSQAGEYVFRVIAQSLPDRGPNSMEKLFGADLFLSISLDGADGFDKGIFIQAKYDRNINRIELKDACRRMEAIAERQGVYVWVYEPDGVKVLSSHQVDQMKQNSLTGIQPRTMTGFTGRILDCYAGSRAWGIPSTGNRRKLVAERLLEVRASNLLDIKLKKDRG</sequence>
<dbReference type="EMBL" id="JACHGI010000002">
    <property type="protein sequence ID" value="MBB6466032.1"/>
    <property type="molecule type" value="Genomic_DNA"/>
</dbReference>
<protein>
    <submittedName>
        <fullName evidence="1">N-acetylmuramoyl-L-alanine amidase</fullName>
    </submittedName>
</protein>
<organism evidence="1 2">
    <name type="scientific">Aminobacter carboxidus</name>
    <dbReference type="NCBI Taxonomy" id="376165"/>
    <lineage>
        <taxon>Bacteria</taxon>
        <taxon>Pseudomonadati</taxon>
        <taxon>Pseudomonadota</taxon>
        <taxon>Alphaproteobacteria</taxon>
        <taxon>Hyphomicrobiales</taxon>
        <taxon>Phyllobacteriaceae</taxon>
        <taxon>Aminobacter</taxon>
    </lineage>
</organism>
<name>A0A8E1WEQ2_9HYPH</name>
<evidence type="ECO:0000313" key="2">
    <source>
        <dbReference type="Proteomes" id="UP000532373"/>
    </source>
</evidence>
<accession>A0A8E1WEQ2</accession>
<reference evidence="1 2" key="1">
    <citation type="submission" date="2020-08" db="EMBL/GenBank/DDBJ databases">
        <title>Genomic Encyclopedia of Type Strains, Phase IV (KMG-IV): sequencing the most valuable type-strain genomes for metagenomic binning, comparative biology and taxonomic classification.</title>
        <authorList>
            <person name="Goeker M."/>
        </authorList>
    </citation>
    <scope>NUCLEOTIDE SEQUENCE [LARGE SCALE GENOMIC DNA]</scope>
    <source>
        <strain evidence="1 2">DSM 17454</strain>
    </source>
</reference>
<proteinExistence type="predicted"/>
<dbReference type="Proteomes" id="UP000532373">
    <property type="component" value="Unassembled WGS sequence"/>
</dbReference>
<dbReference type="RefSeq" id="WP_184768468.1">
    <property type="nucleotide sequence ID" value="NZ_JACHGI010000002.1"/>
</dbReference>